<sequence>MIALTTLFPLAALVLVGYIAARYSWISQPQLDGVRHFIFNLVMPVFLFANMLNADLATQFNLPSMLAFYLPVLGWFLLSYLNMRRRGRATNQAASIALGTTYSNTVLVALPVILFAFGTDAGAMVFMIITFHSALLFALTFFLAQSQQQSRRMLVNNLLYNPIVASISLGILANVLLPPLPELVGKTLQLFGQPALPGALFVLGASLNQYKVGSTWRMALMLSAVKLVILPFSVYSLGHWVFNLTQLQLTVVTLMSAAPLGVNAYLVARQLNSEQATIASTVVLSTLLSGLTLSAWLVFFTQVG</sequence>
<proteinExistence type="inferred from homology"/>
<name>A0ABV7CK14_9GAMM</name>
<evidence type="ECO:0000256" key="6">
    <source>
        <dbReference type="ARBA" id="ARBA00022989"/>
    </source>
</evidence>
<feature type="transmembrane region" description="Helical" evidence="8">
    <location>
        <begin position="60"/>
        <end position="81"/>
    </location>
</feature>
<evidence type="ECO:0000256" key="4">
    <source>
        <dbReference type="ARBA" id="ARBA00022475"/>
    </source>
</evidence>
<evidence type="ECO:0000256" key="3">
    <source>
        <dbReference type="ARBA" id="ARBA00022448"/>
    </source>
</evidence>
<feature type="transmembrane region" description="Helical" evidence="8">
    <location>
        <begin position="6"/>
        <end position="25"/>
    </location>
</feature>
<evidence type="ECO:0000256" key="8">
    <source>
        <dbReference type="SAM" id="Phobius"/>
    </source>
</evidence>
<dbReference type="Pfam" id="PF03547">
    <property type="entry name" value="Mem_trans"/>
    <property type="match status" value="1"/>
</dbReference>
<dbReference type="PANTHER" id="PTHR36838:SF3">
    <property type="entry name" value="TRANSPORTER AUXIN EFFLUX CARRIER EC FAMILY"/>
    <property type="match status" value="1"/>
</dbReference>
<dbReference type="InterPro" id="IPR004776">
    <property type="entry name" value="Mem_transp_PIN-like"/>
</dbReference>
<evidence type="ECO:0000256" key="2">
    <source>
        <dbReference type="ARBA" id="ARBA00010145"/>
    </source>
</evidence>
<feature type="transmembrane region" description="Helical" evidence="8">
    <location>
        <begin position="37"/>
        <end position="54"/>
    </location>
</feature>
<dbReference type="EMBL" id="JBHRSD010000017">
    <property type="protein sequence ID" value="MFC3032979.1"/>
    <property type="molecule type" value="Genomic_DNA"/>
</dbReference>
<organism evidence="9 10">
    <name type="scientific">Pseudoalteromonas fenneropenaei</name>
    <dbReference type="NCBI Taxonomy" id="1737459"/>
    <lineage>
        <taxon>Bacteria</taxon>
        <taxon>Pseudomonadati</taxon>
        <taxon>Pseudomonadota</taxon>
        <taxon>Gammaproteobacteria</taxon>
        <taxon>Alteromonadales</taxon>
        <taxon>Pseudoalteromonadaceae</taxon>
        <taxon>Pseudoalteromonas</taxon>
    </lineage>
</organism>
<reference evidence="10" key="1">
    <citation type="journal article" date="2019" name="Int. J. Syst. Evol. Microbiol.">
        <title>The Global Catalogue of Microorganisms (GCM) 10K type strain sequencing project: providing services to taxonomists for standard genome sequencing and annotation.</title>
        <authorList>
            <consortium name="The Broad Institute Genomics Platform"/>
            <consortium name="The Broad Institute Genome Sequencing Center for Infectious Disease"/>
            <person name="Wu L."/>
            <person name="Ma J."/>
        </authorList>
    </citation>
    <scope>NUCLEOTIDE SEQUENCE [LARGE SCALE GENOMIC DNA]</scope>
    <source>
        <strain evidence="10">KCTC 42730</strain>
    </source>
</reference>
<dbReference type="Proteomes" id="UP001595453">
    <property type="component" value="Unassembled WGS sequence"/>
</dbReference>
<feature type="transmembrane region" description="Helical" evidence="8">
    <location>
        <begin position="123"/>
        <end position="146"/>
    </location>
</feature>
<evidence type="ECO:0000256" key="5">
    <source>
        <dbReference type="ARBA" id="ARBA00022692"/>
    </source>
</evidence>
<keyword evidence="6 8" id="KW-1133">Transmembrane helix</keyword>
<keyword evidence="10" id="KW-1185">Reference proteome</keyword>
<evidence type="ECO:0000313" key="10">
    <source>
        <dbReference type="Proteomes" id="UP001595453"/>
    </source>
</evidence>
<comment type="subcellular location">
    <subcellularLocation>
        <location evidence="1">Cell membrane</location>
        <topology evidence="1">Multi-pass membrane protein</topology>
    </subcellularLocation>
</comment>
<keyword evidence="3" id="KW-0813">Transport</keyword>
<gene>
    <name evidence="9" type="ORF">ACFOEE_10640</name>
</gene>
<feature type="transmembrane region" description="Helical" evidence="8">
    <location>
        <begin position="219"/>
        <end position="241"/>
    </location>
</feature>
<dbReference type="RefSeq" id="WP_377124000.1">
    <property type="nucleotide sequence ID" value="NZ_JBHRSD010000017.1"/>
</dbReference>
<dbReference type="Gene3D" id="1.20.1530.20">
    <property type="match status" value="1"/>
</dbReference>
<feature type="transmembrane region" description="Helical" evidence="8">
    <location>
        <begin position="189"/>
        <end position="207"/>
    </location>
</feature>
<dbReference type="PANTHER" id="PTHR36838">
    <property type="entry name" value="AUXIN EFFLUX CARRIER FAMILY PROTEIN"/>
    <property type="match status" value="1"/>
</dbReference>
<keyword evidence="5 8" id="KW-0812">Transmembrane</keyword>
<keyword evidence="4" id="KW-1003">Cell membrane</keyword>
<accession>A0ABV7CK14</accession>
<keyword evidence="7 8" id="KW-0472">Membrane</keyword>
<dbReference type="InterPro" id="IPR038770">
    <property type="entry name" value="Na+/solute_symporter_sf"/>
</dbReference>
<evidence type="ECO:0000256" key="7">
    <source>
        <dbReference type="ARBA" id="ARBA00023136"/>
    </source>
</evidence>
<feature type="transmembrane region" description="Helical" evidence="8">
    <location>
        <begin position="93"/>
        <end position="117"/>
    </location>
</feature>
<evidence type="ECO:0000313" key="9">
    <source>
        <dbReference type="EMBL" id="MFC3032979.1"/>
    </source>
</evidence>
<evidence type="ECO:0000256" key="1">
    <source>
        <dbReference type="ARBA" id="ARBA00004651"/>
    </source>
</evidence>
<feature type="transmembrane region" description="Helical" evidence="8">
    <location>
        <begin position="247"/>
        <end position="266"/>
    </location>
</feature>
<comment type="similarity">
    <text evidence="2">Belongs to the auxin efflux carrier (TC 2.A.69) family.</text>
</comment>
<comment type="caution">
    <text evidence="9">The sequence shown here is derived from an EMBL/GenBank/DDBJ whole genome shotgun (WGS) entry which is preliminary data.</text>
</comment>
<protein>
    <submittedName>
        <fullName evidence="9">AEC family transporter</fullName>
    </submittedName>
</protein>
<feature type="transmembrane region" description="Helical" evidence="8">
    <location>
        <begin position="158"/>
        <end position="177"/>
    </location>
</feature>
<feature type="transmembrane region" description="Helical" evidence="8">
    <location>
        <begin position="278"/>
        <end position="299"/>
    </location>
</feature>